<comment type="caution">
    <text evidence="1">The sequence shown here is derived from an EMBL/GenBank/DDBJ whole genome shotgun (WGS) entry which is preliminary data.</text>
</comment>
<name>A0ACC0WYW6_9STRA</name>
<keyword evidence="2" id="KW-1185">Reference proteome</keyword>
<reference evidence="1 2" key="1">
    <citation type="journal article" date="2022" name="bioRxiv">
        <title>The genome of the oomycete Peronosclerospora sorghi, a cosmopolitan pathogen of maize and sorghum, is inflated with dispersed pseudogenes.</title>
        <authorList>
            <person name="Fletcher K."/>
            <person name="Martin F."/>
            <person name="Isakeit T."/>
            <person name="Cavanaugh K."/>
            <person name="Magill C."/>
            <person name="Michelmore R."/>
        </authorList>
    </citation>
    <scope>NUCLEOTIDE SEQUENCE [LARGE SCALE GENOMIC DNA]</scope>
    <source>
        <strain evidence="1">P6</strain>
    </source>
</reference>
<evidence type="ECO:0000313" key="1">
    <source>
        <dbReference type="EMBL" id="KAI9923161.1"/>
    </source>
</evidence>
<gene>
    <name evidence="1" type="ORF">PsorP6_002716</name>
</gene>
<organism evidence="1 2">
    <name type="scientific">Peronosclerospora sorghi</name>
    <dbReference type="NCBI Taxonomy" id="230839"/>
    <lineage>
        <taxon>Eukaryota</taxon>
        <taxon>Sar</taxon>
        <taxon>Stramenopiles</taxon>
        <taxon>Oomycota</taxon>
        <taxon>Peronosporomycetes</taxon>
        <taxon>Peronosporales</taxon>
        <taxon>Peronosporaceae</taxon>
        <taxon>Peronosclerospora</taxon>
    </lineage>
</organism>
<sequence>MSKPHLNLSREEEEVEVEPPPRWQINYRNRDDDSFLWFRTNLRPSDIVEVTDHRPQYEYTVTGRRRVKLGSRLTTLGTKVAINGKTVAIFKYKGAFYAIQNTCPHQGASLHLGEIEDIDGSPCVSCPRHKWPFSLEDGRCIIPVNYQAQCYPICVGKERDGTKILYVGFTAISNTLFHDDSF</sequence>
<proteinExistence type="predicted"/>
<evidence type="ECO:0000313" key="2">
    <source>
        <dbReference type="Proteomes" id="UP001163321"/>
    </source>
</evidence>
<dbReference type="EMBL" id="CM047580">
    <property type="protein sequence ID" value="KAI9923161.1"/>
    <property type="molecule type" value="Genomic_DNA"/>
</dbReference>
<protein>
    <submittedName>
        <fullName evidence="1">Uncharacterized protein</fullName>
    </submittedName>
</protein>
<accession>A0ACC0WYW6</accession>
<dbReference type="Proteomes" id="UP001163321">
    <property type="component" value="Chromosome 1"/>
</dbReference>